<reference evidence="6 7" key="1">
    <citation type="submission" date="2016-10" db="EMBL/GenBank/DDBJ databases">
        <authorList>
            <person name="de Groot N.N."/>
        </authorList>
    </citation>
    <scope>NUCLEOTIDE SEQUENCE [LARGE SCALE GENOMIC DNA]</scope>
    <source>
        <strain evidence="6 7">DSM 24015</strain>
    </source>
</reference>
<dbReference type="GO" id="GO:0006310">
    <property type="term" value="P:DNA recombination"/>
    <property type="evidence" value="ECO:0007669"/>
    <property type="project" value="UniProtKB-KW"/>
</dbReference>
<organism evidence="6 7">
    <name type="scientific">Riemerella columbipharyngis</name>
    <dbReference type="NCBI Taxonomy" id="1071918"/>
    <lineage>
        <taxon>Bacteria</taxon>
        <taxon>Pseudomonadati</taxon>
        <taxon>Bacteroidota</taxon>
        <taxon>Flavobacteriia</taxon>
        <taxon>Flavobacteriales</taxon>
        <taxon>Weeksellaceae</taxon>
        <taxon>Riemerella</taxon>
    </lineage>
</organism>
<feature type="coiled-coil region" evidence="5">
    <location>
        <begin position="31"/>
        <end position="149"/>
    </location>
</feature>
<keyword evidence="3 5" id="KW-0175">Coiled coil</keyword>
<proteinExistence type="inferred from homology"/>
<dbReference type="InterPro" id="IPR003798">
    <property type="entry name" value="DNA_recombination_RmuC"/>
</dbReference>
<keyword evidence="4" id="KW-0233">DNA recombination</keyword>
<dbReference type="AlphaFoldDB" id="A0A1G7CIN7"/>
<dbReference type="OrthoDB" id="370725at2"/>
<evidence type="ECO:0000256" key="5">
    <source>
        <dbReference type="SAM" id="Coils"/>
    </source>
</evidence>
<evidence type="ECO:0000256" key="2">
    <source>
        <dbReference type="ARBA" id="ARBA00009840"/>
    </source>
</evidence>
<evidence type="ECO:0000313" key="7">
    <source>
        <dbReference type="Proteomes" id="UP000198517"/>
    </source>
</evidence>
<dbReference type="STRING" id="1071918.SAMN05421544_10861"/>
<dbReference type="EMBL" id="FNAS01000008">
    <property type="protein sequence ID" value="SDE39169.1"/>
    <property type="molecule type" value="Genomic_DNA"/>
</dbReference>
<sequence length="491" mass="56569">MNIIFLSIGIVAGMVIIFFIFRANSVPRKLYDEVQQNKIQIDADLKNAQNIILEKEKILAESKEQCDSLSSKCQNLMQELSNISAEHKNITERYAESRETLNSLQVTIAQLTKESQNYFAQISELKAKNENLTILLDTQKEEMGKIQEESRLQFENIANKILEEKTEKFTSLNKENLGQILKPLGEDLEKFKKRVNEVYENEARERHSLRDTIKIMLEQTSKISREANNLATALKGQSKTQGNWGEMILENILEKSGLQKDREYFMEYELRNEDNTALLSEFSGRKMRPDAIVKYPGNRTVIIDSKVSLKAFSEVIDEADPDIYAAKLSRHLLSVKNHIDELSRKAYDDYDKSLDFVVMFIPSEPAYIAAMQSDPNLWSYAYEKRILLMNPSNLITSLKLIVNLWKREYQNQNAAAIADRGTKLYHKFVGFVENLEKVGKNIDQAKNAYEEAYKQLYSGNDNLIRQTEKLKELGIKTKKSLSTDLIKKISE</sequence>
<gene>
    <name evidence="6" type="ORF">SAMN05421544_10861</name>
</gene>
<dbReference type="PANTHER" id="PTHR30563:SF0">
    <property type="entry name" value="DNA RECOMBINATION PROTEIN RMUC"/>
    <property type="match status" value="1"/>
</dbReference>
<comment type="function">
    <text evidence="1">Involved in DNA recombination.</text>
</comment>
<protein>
    <submittedName>
        <fullName evidence="6">DNA recombination protein RmuC</fullName>
    </submittedName>
</protein>
<dbReference type="Proteomes" id="UP000198517">
    <property type="component" value="Unassembled WGS sequence"/>
</dbReference>
<keyword evidence="7" id="KW-1185">Reference proteome</keyword>
<comment type="similarity">
    <text evidence="2">Belongs to the RmuC family.</text>
</comment>
<dbReference type="PANTHER" id="PTHR30563">
    <property type="entry name" value="DNA RECOMBINATION PROTEIN RMUC"/>
    <property type="match status" value="1"/>
</dbReference>
<dbReference type="Pfam" id="PF02646">
    <property type="entry name" value="RmuC"/>
    <property type="match status" value="1"/>
</dbReference>
<dbReference type="RefSeq" id="WP_092736541.1">
    <property type="nucleotide sequence ID" value="NZ_FNAS01000008.1"/>
</dbReference>
<accession>A0A1G7CIN7</accession>
<evidence type="ECO:0000256" key="1">
    <source>
        <dbReference type="ARBA" id="ARBA00003416"/>
    </source>
</evidence>
<evidence type="ECO:0000313" key="6">
    <source>
        <dbReference type="EMBL" id="SDE39169.1"/>
    </source>
</evidence>
<evidence type="ECO:0000256" key="3">
    <source>
        <dbReference type="ARBA" id="ARBA00023054"/>
    </source>
</evidence>
<evidence type="ECO:0000256" key="4">
    <source>
        <dbReference type="ARBA" id="ARBA00023172"/>
    </source>
</evidence>
<name>A0A1G7CIN7_9FLAO</name>